<name>A0AAD0UVU1_9LEPT</name>
<evidence type="ECO:0000256" key="5">
    <source>
        <dbReference type="ARBA" id="ARBA00048200"/>
    </source>
</evidence>
<accession>A0AAD0UVU1</accession>
<dbReference type="GO" id="GO:0048269">
    <property type="term" value="C:methionine adenosyltransferase complex"/>
    <property type="evidence" value="ECO:0007669"/>
    <property type="project" value="TreeGrafter"/>
</dbReference>
<dbReference type="PANTHER" id="PTHR10491">
    <property type="entry name" value="DTDP-4-DEHYDRORHAMNOSE REDUCTASE"/>
    <property type="match status" value="1"/>
</dbReference>
<organism evidence="8 9">
    <name type="scientific">Leptospira kmetyi</name>
    <dbReference type="NCBI Taxonomy" id="408139"/>
    <lineage>
        <taxon>Bacteria</taxon>
        <taxon>Pseudomonadati</taxon>
        <taxon>Spirochaetota</taxon>
        <taxon>Spirochaetia</taxon>
        <taxon>Leptospirales</taxon>
        <taxon>Leptospiraceae</taxon>
        <taxon>Leptospira</taxon>
    </lineage>
</organism>
<dbReference type="AlphaFoldDB" id="A0AAD0UVU1"/>
<evidence type="ECO:0000313" key="9">
    <source>
        <dbReference type="Proteomes" id="UP000276407"/>
    </source>
</evidence>
<dbReference type="Proteomes" id="UP000276407">
    <property type="component" value="Chromosome 1"/>
</dbReference>
<dbReference type="CDD" id="cd05254">
    <property type="entry name" value="dTDP_HR_like_SDR_e"/>
    <property type="match status" value="1"/>
</dbReference>
<dbReference type="RefSeq" id="WP_123180190.1">
    <property type="nucleotide sequence ID" value="NZ_CP033614.1"/>
</dbReference>
<evidence type="ECO:0000256" key="4">
    <source>
        <dbReference type="ARBA" id="ARBA00017099"/>
    </source>
</evidence>
<comment type="catalytic activity">
    <reaction evidence="5">
        <text>dTDP-beta-L-rhamnose + NADP(+) = dTDP-4-dehydro-beta-L-rhamnose + NADPH + H(+)</text>
        <dbReference type="Rhea" id="RHEA:21796"/>
        <dbReference type="ChEBI" id="CHEBI:15378"/>
        <dbReference type="ChEBI" id="CHEBI:57510"/>
        <dbReference type="ChEBI" id="CHEBI:57783"/>
        <dbReference type="ChEBI" id="CHEBI:58349"/>
        <dbReference type="ChEBI" id="CHEBI:62830"/>
        <dbReference type="EC" id="1.1.1.133"/>
    </reaction>
</comment>
<dbReference type="PANTHER" id="PTHR10491:SF4">
    <property type="entry name" value="METHIONINE ADENOSYLTRANSFERASE 2 SUBUNIT BETA"/>
    <property type="match status" value="1"/>
</dbReference>
<dbReference type="EC" id="1.1.1.133" evidence="3 6"/>
<evidence type="ECO:0000256" key="1">
    <source>
        <dbReference type="ARBA" id="ARBA00004781"/>
    </source>
</evidence>
<evidence type="ECO:0000259" key="7">
    <source>
        <dbReference type="Pfam" id="PF04321"/>
    </source>
</evidence>
<dbReference type="GO" id="GO:0006556">
    <property type="term" value="P:S-adenosylmethionine biosynthetic process"/>
    <property type="evidence" value="ECO:0007669"/>
    <property type="project" value="TreeGrafter"/>
</dbReference>
<keyword evidence="6" id="KW-0560">Oxidoreductase</keyword>
<sequence>MNYQKVLITGASGLLGHYLCRYFVNRKYDVFGISHNHRIEIPEVTEISCDLLDEEQFSQIFRSVAPDLVIHCAGLTNVDTCENDEARANKIHVQLSQFIAEQSKKIGAKMVHISTDHLWDGTKVNVTEDFPTSPINAYARSKFKGEKVVLEKNPDALIVRTNFFGQGLQWRKSFSDWIIETLVNNKVLNAFEDVFFTPISIPLLSEYIFDSIQIDLKGIYHIVGCERISKYQFAVKIAEIFKLPLNLINPVSYKNAGLIAGRPMDMSLSVEKIEKALSKKMPTIEQSVQSILSLESDNVKKLN</sequence>
<evidence type="ECO:0000256" key="3">
    <source>
        <dbReference type="ARBA" id="ARBA00012929"/>
    </source>
</evidence>
<gene>
    <name evidence="8" type="ORF">EFP84_17960</name>
</gene>
<dbReference type="GO" id="GO:0048270">
    <property type="term" value="F:methionine adenosyltransferase regulator activity"/>
    <property type="evidence" value="ECO:0007669"/>
    <property type="project" value="TreeGrafter"/>
</dbReference>
<dbReference type="Pfam" id="PF04321">
    <property type="entry name" value="RmlD_sub_bind"/>
    <property type="match status" value="1"/>
</dbReference>
<comment type="similarity">
    <text evidence="2 6">Belongs to the dTDP-4-dehydrorhamnose reductase family.</text>
</comment>
<reference evidence="8 9" key="1">
    <citation type="submission" date="2018-11" db="EMBL/GenBank/DDBJ databases">
        <title>Complete genome sequence of Leptospira kmetyi isolate LS 001/16 from soil sample associated with a leptospirosis patient in Kelantan.</title>
        <authorList>
            <person name="Muhammad Yusoff F."/>
            <person name="Muhammad Yusoff S."/>
            <person name="Ahmad M.N."/>
            <person name="Yusof N.Y."/>
            <person name="Aziah I."/>
        </authorList>
    </citation>
    <scope>NUCLEOTIDE SEQUENCE [LARGE SCALE GENOMIC DNA]</scope>
    <source>
        <strain evidence="8 9">LS 001/16</strain>
    </source>
</reference>
<evidence type="ECO:0000256" key="6">
    <source>
        <dbReference type="RuleBase" id="RU364082"/>
    </source>
</evidence>
<dbReference type="SUPFAM" id="SSF51735">
    <property type="entry name" value="NAD(P)-binding Rossmann-fold domains"/>
    <property type="match status" value="1"/>
</dbReference>
<dbReference type="InterPro" id="IPR029903">
    <property type="entry name" value="RmlD-like-bd"/>
</dbReference>
<evidence type="ECO:0000256" key="2">
    <source>
        <dbReference type="ARBA" id="ARBA00010944"/>
    </source>
</evidence>
<proteinExistence type="inferred from homology"/>
<dbReference type="Gene3D" id="3.40.50.720">
    <property type="entry name" value="NAD(P)-binding Rossmann-like Domain"/>
    <property type="match status" value="1"/>
</dbReference>
<dbReference type="InterPro" id="IPR005913">
    <property type="entry name" value="dTDP_dehydrorham_reduct"/>
</dbReference>
<feature type="domain" description="RmlD-like substrate binding" evidence="7">
    <location>
        <begin position="5"/>
        <end position="293"/>
    </location>
</feature>
<evidence type="ECO:0000313" key="8">
    <source>
        <dbReference type="EMBL" id="AYV57208.1"/>
    </source>
</evidence>
<dbReference type="KEGG" id="lkm:EFP84_17960"/>
<protein>
    <recommendedName>
        <fullName evidence="4 6">dTDP-4-dehydrorhamnose reductase</fullName>
        <ecNumber evidence="3 6">1.1.1.133</ecNumber>
    </recommendedName>
</protein>
<dbReference type="GO" id="GO:0008831">
    <property type="term" value="F:dTDP-4-dehydrorhamnose reductase activity"/>
    <property type="evidence" value="ECO:0007669"/>
    <property type="project" value="UniProtKB-EC"/>
</dbReference>
<keyword evidence="6" id="KW-0521">NADP</keyword>
<comment type="pathway">
    <text evidence="1 6">Carbohydrate biosynthesis; dTDP-L-rhamnose biosynthesis.</text>
</comment>
<dbReference type="EMBL" id="CP033614">
    <property type="protein sequence ID" value="AYV57208.1"/>
    <property type="molecule type" value="Genomic_DNA"/>
</dbReference>
<comment type="function">
    <text evidence="6">Catalyzes the reduction of dTDP-6-deoxy-L-lyxo-4-hexulose to yield dTDP-L-rhamnose.</text>
</comment>
<dbReference type="InterPro" id="IPR036291">
    <property type="entry name" value="NAD(P)-bd_dom_sf"/>
</dbReference>